<feature type="domain" description="Carbohydrate kinase PfkB" evidence="4">
    <location>
        <begin position="6"/>
        <end position="293"/>
    </location>
</feature>
<dbReference type="AlphaFoldDB" id="A0A7L5ALB6"/>
<keyword evidence="2" id="KW-0808">Transferase</keyword>
<dbReference type="Gene3D" id="3.40.1190.20">
    <property type="match status" value="1"/>
</dbReference>
<evidence type="ECO:0000259" key="4">
    <source>
        <dbReference type="Pfam" id="PF00294"/>
    </source>
</evidence>
<dbReference type="GO" id="GO:0016301">
    <property type="term" value="F:kinase activity"/>
    <property type="evidence" value="ECO:0007669"/>
    <property type="project" value="UniProtKB-KW"/>
</dbReference>
<dbReference type="KEGG" id="mant:BHD05_01010"/>
<dbReference type="Pfam" id="PF00294">
    <property type="entry name" value="PfkB"/>
    <property type="match status" value="1"/>
</dbReference>
<evidence type="ECO:0000256" key="2">
    <source>
        <dbReference type="ARBA" id="ARBA00022679"/>
    </source>
</evidence>
<dbReference type="InterPro" id="IPR052700">
    <property type="entry name" value="Carb_kinase_PfkB-like"/>
</dbReference>
<dbReference type="PANTHER" id="PTHR43320">
    <property type="entry name" value="SUGAR KINASE"/>
    <property type="match status" value="1"/>
</dbReference>
<evidence type="ECO:0000256" key="3">
    <source>
        <dbReference type="ARBA" id="ARBA00022777"/>
    </source>
</evidence>
<dbReference type="InterPro" id="IPR011611">
    <property type="entry name" value="PfkB_dom"/>
</dbReference>
<dbReference type="Proteomes" id="UP000464507">
    <property type="component" value="Chromosome"/>
</dbReference>
<evidence type="ECO:0000256" key="1">
    <source>
        <dbReference type="ARBA" id="ARBA00010688"/>
    </source>
</evidence>
<dbReference type="InterPro" id="IPR002173">
    <property type="entry name" value="Carboh/pur_kinase_PfkB_CS"/>
</dbReference>
<dbReference type="EMBL" id="CP017146">
    <property type="protein sequence ID" value="QHO70886.1"/>
    <property type="molecule type" value="Genomic_DNA"/>
</dbReference>
<keyword evidence="3" id="KW-0418">Kinase</keyword>
<gene>
    <name evidence="5" type="ORF">BHD05_01010</name>
</gene>
<evidence type="ECO:0000313" key="6">
    <source>
        <dbReference type="Proteomes" id="UP000464507"/>
    </source>
</evidence>
<dbReference type="SUPFAM" id="SSF53613">
    <property type="entry name" value="Ribokinase-like"/>
    <property type="match status" value="1"/>
</dbReference>
<accession>A0A7L5ALB6</accession>
<comment type="similarity">
    <text evidence="1">Belongs to the carbohydrate kinase PfkB family.</text>
</comment>
<evidence type="ECO:0000313" key="5">
    <source>
        <dbReference type="EMBL" id="QHO70886.1"/>
    </source>
</evidence>
<organism evidence="5 6">
    <name type="scientific">Marisediminicola antarctica</name>
    <dbReference type="NCBI Taxonomy" id="674079"/>
    <lineage>
        <taxon>Bacteria</taxon>
        <taxon>Bacillati</taxon>
        <taxon>Actinomycetota</taxon>
        <taxon>Actinomycetes</taxon>
        <taxon>Micrococcales</taxon>
        <taxon>Microbacteriaceae</taxon>
        <taxon>Marisediminicola</taxon>
    </lineage>
</organism>
<name>A0A7L5ALB6_9MICO</name>
<sequence length="297" mass="30785">MPELRRRIVVFGDVIDDIVVVPQEPVRPDTDTSSSIRHRAGGSAANVAAWLGSLDAPVALVGIVGAEDVDRHTAGLAAFGVRPLIDGHPELPTGTIVVIVDGERRTMLTERGANSRLDPRRVTDELLDGAAVLHLTGYSIVDSPDPDALADLVRRATRCGVAVSVDPASAGYILDFGVSRFLDAMSGAALVFPNLDEGRALTGESDPLEVAASLGRRFRVVALTRGADGAIVVQDGGAPVIVPAVPSRILDPTGAGDAFCAGFLSAWSTLPDAVAAAKAGVRVAERAVTAIGGRPRR</sequence>
<protein>
    <recommendedName>
        <fullName evidence="4">Carbohydrate kinase PfkB domain-containing protein</fullName>
    </recommendedName>
</protein>
<keyword evidence="6" id="KW-1185">Reference proteome</keyword>
<dbReference type="PROSITE" id="PS00584">
    <property type="entry name" value="PFKB_KINASES_2"/>
    <property type="match status" value="1"/>
</dbReference>
<proteinExistence type="inferred from homology"/>
<reference evidence="5 6" key="1">
    <citation type="submission" date="2016-09" db="EMBL/GenBank/DDBJ databases">
        <title>Complete genome sequence of microbes from the polar regions.</title>
        <authorList>
            <person name="Liao L."/>
            <person name="Chen B."/>
        </authorList>
    </citation>
    <scope>NUCLEOTIDE SEQUENCE [LARGE SCALE GENOMIC DNA]</scope>
    <source>
        <strain evidence="5 6">ZS314</strain>
    </source>
</reference>
<dbReference type="InterPro" id="IPR029056">
    <property type="entry name" value="Ribokinase-like"/>
</dbReference>
<dbReference type="PANTHER" id="PTHR43320:SF3">
    <property type="entry name" value="CARBOHYDRATE KINASE PFKB DOMAIN-CONTAINING PROTEIN"/>
    <property type="match status" value="1"/>
</dbReference>